<feature type="non-terminal residue" evidence="1">
    <location>
        <position position="17"/>
    </location>
</feature>
<dbReference type="AlphaFoldDB" id="A0A815ZPG0"/>
<reference evidence="1" key="1">
    <citation type="submission" date="2021-02" db="EMBL/GenBank/DDBJ databases">
        <authorList>
            <person name="Nowell W R."/>
        </authorList>
    </citation>
    <scope>NUCLEOTIDE SEQUENCE</scope>
</reference>
<dbReference type="Proteomes" id="UP000663889">
    <property type="component" value="Unassembled WGS sequence"/>
</dbReference>
<accession>A0A815ZPG0</accession>
<protein>
    <submittedName>
        <fullName evidence="1">Uncharacterized protein</fullName>
    </submittedName>
</protein>
<organism evidence="1 2">
    <name type="scientific">Rotaria sordida</name>
    <dbReference type="NCBI Taxonomy" id="392033"/>
    <lineage>
        <taxon>Eukaryota</taxon>
        <taxon>Metazoa</taxon>
        <taxon>Spiralia</taxon>
        <taxon>Gnathifera</taxon>
        <taxon>Rotifera</taxon>
        <taxon>Eurotatoria</taxon>
        <taxon>Bdelloidea</taxon>
        <taxon>Philodinida</taxon>
        <taxon>Philodinidae</taxon>
        <taxon>Rotaria</taxon>
    </lineage>
</organism>
<gene>
    <name evidence="1" type="ORF">SEV965_LOCUS40039</name>
</gene>
<evidence type="ECO:0000313" key="1">
    <source>
        <dbReference type="EMBL" id="CAF1587391.1"/>
    </source>
</evidence>
<proteinExistence type="predicted"/>
<dbReference type="EMBL" id="CAJNOU010021267">
    <property type="protein sequence ID" value="CAF1587391.1"/>
    <property type="molecule type" value="Genomic_DNA"/>
</dbReference>
<name>A0A815ZPG0_9BILA</name>
<sequence length="17" mass="1974">MNNPAELRQVIDSFVLQ</sequence>
<evidence type="ECO:0000313" key="2">
    <source>
        <dbReference type="Proteomes" id="UP000663889"/>
    </source>
</evidence>
<comment type="caution">
    <text evidence="1">The sequence shown here is derived from an EMBL/GenBank/DDBJ whole genome shotgun (WGS) entry which is preliminary data.</text>
</comment>